<dbReference type="GO" id="GO:0031146">
    <property type="term" value="P:SCF-dependent proteasomal ubiquitin-dependent protein catabolic process"/>
    <property type="evidence" value="ECO:0007669"/>
    <property type="project" value="TreeGrafter"/>
</dbReference>
<evidence type="ECO:0000313" key="3">
    <source>
        <dbReference type="Proteomes" id="UP000030854"/>
    </source>
</evidence>
<feature type="domain" description="F-box" evidence="1">
    <location>
        <begin position="15"/>
        <end position="62"/>
    </location>
</feature>
<dbReference type="Gene3D" id="1.20.1280.50">
    <property type="match status" value="1"/>
</dbReference>
<sequence length="441" mass="50766">MSPVPRFRLLTVKSYDPFYHLPLELAEKICLMLNIQDRVSCLYVCKSWNIMLESLNSLWKILDLSHSHGYVPLYGLQAYLKRSNYSLNYAEIDLNSFVDNGRLEYIIQNCICLKELKVYGRAWRGNMMFNSLSSAKKIMKLHIFDHIPMSLSFMISILKRCQDTLVDVRFGNMDQKLLNNSEWPRLHNLKSLSLGESSGFISRDNEGAIIDLGGLVQAAPNLTTVIIRHFKVKTKDEVYDLRLWKQLQRLELVNTKLERFPQLPQTLRYLSFDGNYALSIPHSHEKDLTQLPLLESFSCQATSINPRGLFAVTKSCIEANNLKTLHLGSRIYDLGTHILPVWMEYPPSISVEELSLAWMELDDAGIFRILILYPKLERVILSGNRITELTLQTLAGKRSIKSIVIDECYDIDPAAIEEVKKKGIEISHKFMVDLLDEDIYD</sequence>
<name>A0A0B1P1K8_UNCNE</name>
<comment type="caution">
    <text evidence="2">The sequence shown here is derived from an EMBL/GenBank/DDBJ whole genome shotgun (WGS) entry which is preliminary data.</text>
</comment>
<keyword evidence="3" id="KW-1185">Reference proteome</keyword>
<proteinExistence type="predicted"/>
<dbReference type="PROSITE" id="PS50181">
    <property type="entry name" value="FBOX"/>
    <property type="match status" value="1"/>
</dbReference>
<dbReference type="AlphaFoldDB" id="A0A0B1P1K8"/>
<organism evidence="2 3">
    <name type="scientific">Uncinula necator</name>
    <name type="common">Grape powdery mildew</name>
    <dbReference type="NCBI Taxonomy" id="52586"/>
    <lineage>
        <taxon>Eukaryota</taxon>
        <taxon>Fungi</taxon>
        <taxon>Dikarya</taxon>
        <taxon>Ascomycota</taxon>
        <taxon>Pezizomycotina</taxon>
        <taxon>Leotiomycetes</taxon>
        <taxon>Erysiphales</taxon>
        <taxon>Erysiphaceae</taxon>
        <taxon>Erysiphe</taxon>
    </lineage>
</organism>
<dbReference type="Gene3D" id="3.80.10.10">
    <property type="entry name" value="Ribonuclease Inhibitor"/>
    <property type="match status" value="1"/>
</dbReference>
<dbReference type="OMA" id="MRDLWMR"/>
<dbReference type="EMBL" id="JNVN01002012">
    <property type="protein sequence ID" value="KHJ32522.1"/>
    <property type="molecule type" value="Genomic_DNA"/>
</dbReference>
<dbReference type="InterPro" id="IPR032675">
    <property type="entry name" value="LRR_dom_sf"/>
</dbReference>
<dbReference type="STRING" id="52586.A0A0B1P1K8"/>
<protein>
    <submittedName>
        <fullName evidence="2">Putative f-box tpr repeat containing protein pof3</fullName>
    </submittedName>
</protein>
<dbReference type="SMART" id="SM00256">
    <property type="entry name" value="FBOX"/>
    <property type="match status" value="1"/>
</dbReference>
<dbReference type="Pfam" id="PF12937">
    <property type="entry name" value="F-box-like"/>
    <property type="match status" value="1"/>
</dbReference>
<dbReference type="Proteomes" id="UP000030854">
    <property type="component" value="Unassembled WGS sequence"/>
</dbReference>
<dbReference type="PANTHER" id="PTHR13318">
    <property type="entry name" value="PARTNER OF PAIRED, ISOFORM B-RELATED"/>
    <property type="match status" value="1"/>
</dbReference>
<dbReference type="InterPro" id="IPR036047">
    <property type="entry name" value="F-box-like_dom_sf"/>
</dbReference>
<dbReference type="InterPro" id="IPR001810">
    <property type="entry name" value="F-box_dom"/>
</dbReference>
<evidence type="ECO:0000259" key="1">
    <source>
        <dbReference type="PROSITE" id="PS50181"/>
    </source>
</evidence>
<dbReference type="SUPFAM" id="SSF52047">
    <property type="entry name" value="RNI-like"/>
    <property type="match status" value="1"/>
</dbReference>
<reference evidence="2 3" key="1">
    <citation type="journal article" date="2014" name="BMC Genomics">
        <title>Adaptive genomic structural variation in the grape powdery mildew pathogen, Erysiphe necator.</title>
        <authorList>
            <person name="Jones L."/>
            <person name="Riaz S."/>
            <person name="Morales-Cruz A."/>
            <person name="Amrine K.C."/>
            <person name="McGuire B."/>
            <person name="Gubler W.D."/>
            <person name="Walker M.A."/>
            <person name="Cantu D."/>
        </authorList>
    </citation>
    <scope>NUCLEOTIDE SEQUENCE [LARGE SCALE GENOMIC DNA]</scope>
    <source>
        <strain evidence="3">c</strain>
    </source>
</reference>
<dbReference type="GO" id="GO:0019005">
    <property type="term" value="C:SCF ubiquitin ligase complex"/>
    <property type="evidence" value="ECO:0007669"/>
    <property type="project" value="TreeGrafter"/>
</dbReference>
<dbReference type="SUPFAM" id="SSF81383">
    <property type="entry name" value="F-box domain"/>
    <property type="match status" value="1"/>
</dbReference>
<gene>
    <name evidence="2" type="ORF">EV44_g2285</name>
</gene>
<evidence type="ECO:0000313" key="2">
    <source>
        <dbReference type="EMBL" id="KHJ32522.1"/>
    </source>
</evidence>
<accession>A0A0B1P1K8</accession>
<dbReference type="HOGENOM" id="CLU_024395_0_1_1"/>